<evidence type="ECO:0000313" key="3">
    <source>
        <dbReference type="EMBL" id="GLC50736.1"/>
    </source>
</evidence>
<protein>
    <submittedName>
        <fullName evidence="3">Uncharacterized protein</fullName>
    </submittedName>
</protein>
<feature type="compositionally biased region" description="Low complexity" evidence="1">
    <location>
        <begin position="43"/>
        <end position="74"/>
    </location>
</feature>
<keyword evidence="2" id="KW-0472">Membrane</keyword>
<evidence type="ECO:0000256" key="2">
    <source>
        <dbReference type="SAM" id="Phobius"/>
    </source>
</evidence>
<organism evidence="3 4">
    <name type="scientific">Pleodorina starrii</name>
    <dbReference type="NCBI Taxonomy" id="330485"/>
    <lineage>
        <taxon>Eukaryota</taxon>
        <taxon>Viridiplantae</taxon>
        <taxon>Chlorophyta</taxon>
        <taxon>core chlorophytes</taxon>
        <taxon>Chlorophyceae</taxon>
        <taxon>CS clade</taxon>
        <taxon>Chlamydomonadales</taxon>
        <taxon>Volvocaceae</taxon>
        <taxon>Pleodorina</taxon>
    </lineage>
</organism>
<name>A0A9W6BFU9_9CHLO</name>
<feature type="compositionally biased region" description="Pro residues" evidence="1">
    <location>
        <begin position="75"/>
        <end position="91"/>
    </location>
</feature>
<feature type="region of interest" description="Disordered" evidence="1">
    <location>
        <begin position="1"/>
        <end position="92"/>
    </location>
</feature>
<sequence length="186" mass="19732">MDKPPPPGYPKVDDPEAAVGSTAANRNTEPSASGGPYPGGPGAYPTVPPAGVYGGSYPQGTTPPGQQPYPQQQGAPPPQQQQPPYQQPYQPPVMGVPVLGQGAAYFYTHPAWGPDDDTRDNRFACCAWMTFAFGFFFPIFWLLSVLLPCCLPGPHVQRAATASLIAAITYSILAIILAPSLTSRYP</sequence>
<reference evidence="3 4" key="1">
    <citation type="journal article" date="2023" name="Commun. Biol.">
        <title>Reorganization of the ancestral sex-determining regions during the evolution of trioecy in Pleodorina starrii.</title>
        <authorList>
            <person name="Takahashi K."/>
            <person name="Suzuki S."/>
            <person name="Kawai-Toyooka H."/>
            <person name="Yamamoto K."/>
            <person name="Hamaji T."/>
            <person name="Ootsuki R."/>
            <person name="Yamaguchi H."/>
            <person name="Kawachi M."/>
            <person name="Higashiyama T."/>
            <person name="Nozaki H."/>
        </authorList>
    </citation>
    <scope>NUCLEOTIDE SEQUENCE [LARGE SCALE GENOMIC DNA]</scope>
    <source>
        <strain evidence="3 4">NIES-4479</strain>
    </source>
</reference>
<feature type="transmembrane region" description="Helical" evidence="2">
    <location>
        <begin position="127"/>
        <end position="147"/>
    </location>
</feature>
<evidence type="ECO:0000313" key="4">
    <source>
        <dbReference type="Proteomes" id="UP001165080"/>
    </source>
</evidence>
<gene>
    <name evidence="3" type="primary">PLESTMB000454</name>
    <name evidence="3" type="ORF">PLESTB_000426300</name>
</gene>
<dbReference type="Proteomes" id="UP001165080">
    <property type="component" value="Unassembled WGS sequence"/>
</dbReference>
<accession>A0A9W6BFU9</accession>
<keyword evidence="2" id="KW-1133">Transmembrane helix</keyword>
<proteinExistence type="predicted"/>
<dbReference type="OrthoDB" id="540530at2759"/>
<feature type="transmembrane region" description="Helical" evidence="2">
    <location>
        <begin position="159"/>
        <end position="181"/>
    </location>
</feature>
<comment type="caution">
    <text evidence="3">The sequence shown here is derived from an EMBL/GenBank/DDBJ whole genome shotgun (WGS) entry which is preliminary data.</text>
</comment>
<dbReference type="EMBL" id="BRXU01000004">
    <property type="protein sequence ID" value="GLC50736.1"/>
    <property type="molecule type" value="Genomic_DNA"/>
</dbReference>
<keyword evidence="2" id="KW-0812">Transmembrane</keyword>
<keyword evidence="4" id="KW-1185">Reference proteome</keyword>
<dbReference type="AlphaFoldDB" id="A0A9W6BFU9"/>
<evidence type="ECO:0000256" key="1">
    <source>
        <dbReference type="SAM" id="MobiDB-lite"/>
    </source>
</evidence>